<dbReference type="InterPro" id="IPR000160">
    <property type="entry name" value="GGDEF_dom"/>
</dbReference>
<evidence type="ECO:0000259" key="2">
    <source>
        <dbReference type="PROSITE" id="PS50887"/>
    </source>
</evidence>
<dbReference type="AlphaFoldDB" id="F0T0G9"/>
<feature type="transmembrane region" description="Helical" evidence="1">
    <location>
        <begin position="61"/>
        <end position="83"/>
    </location>
</feature>
<dbReference type="Proteomes" id="UP000007488">
    <property type="component" value="Chromosome"/>
</dbReference>
<keyword evidence="1" id="KW-0472">Membrane</keyword>
<proteinExistence type="predicted"/>
<dbReference type="KEGG" id="sgy:Sgly_3073"/>
<dbReference type="PANTHER" id="PTHR45138">
    <property type="entry name" value="REGULATORY COMPONENTS OF SENSORY TRANSDUCTION SYSTEM"/>
    <property type="match status" value="1"/>
</dbReference>
<keyword evidence="1" id="KW-0812">Transmembrane</keyword>
<dbReference type="RefSeq" id="WP_013626113.1">
    <property type="nucleotide sequence ID" value="NC_015172.1"/>
</dbReference>
<dbReference type="InterPro" id="IPR029787">
    <property type="entry name" value="Nucleotide_cyclase"/>
</dbReference>
<dbReference type="OrthoDB" id="9783388at2"/>
<name>F0T0G9_SYNGF</name>
<dbReference type="SUPFAM" id="SSF55073">
    <property type="entry name" value="Nucleotide cyclase"/>
    <property type="match status" value="1"/>
</dbReference>
<feature type="transmembrane region" description="Helical" evidence="1">
    <location>
        <begin position="95"/>
        <end position="114"/>
    </location>
</feature>
<dbReference type="Gene3D" id="3.30.70.270">
    <property type="match status" value="1"/>
</dbReference>
<feature type="domain" description="GGDEF" evidence="2">
    <location>
        <begin position="265"/>
        <end position="391"/>
    </location>
</feature>
<dbReference type="EMBL" id="CP002547">
    <property type="protein sequence ID" value="ADY57341.1"/>
    <property type="molecule type" value="Genomic_DNA"/>
</dbReference>
<reference evidence="3 4" key="1">
    <citation type="journal article" date="2011" name="Stand. Genomic Sci.">
        <title>Complete genome sequence of Syntrophobotulus glycolicus type strain (FlGlyR).</title>
        <authorList>
            <person name="Han C."/>
            <person name="Mwirichia R."/>
            <person name="Chertkov O."/>
            <person name="Held B."/>
            <person name="Lapidus A."/>
            <person name="Nolan M."/>
            <person name="Lucas S."/>
            <person name="Hammon N."/>
            <person name="Deshpande S."/>
            <person name="Cheng J.F."/>
            <person name="Tapia R."/>
            <person name="Goodwin L."/>
            <person name="Pitluck S."/>
            <person name="Huntemann M."/>
            <person name="Liolios K."/>
            <person name="Ivanova N."/>
            <person name="Pagani I."/>
            <person name="Mavromatis K."/>
            <person name="Ovchinikova G."/>
            <person name="Pati A."/>
            <person name="Chen A."/>
            <person name="Palaniappan K."/>
            <person name="Land M."/>
            <person name="Hauser L."/>
            <person name="Brambilla E.M."/>
            <person name="Rohde M."/>
            <person name="Spring S."/>
            <person name="Sikorski J."/>
            <person name="Goker M."/>
            <person name="Woyke T."/>
            <person name="Bristow J."/>
            <person name="Eisen J.A."/>
            <person name="Markowitz V."/>
            <person name="Hugenholtz P."/>
            <person name="Kyrpides N.C."/>
            <person name="Klenk H.P."/>
            <person name="Detter J.C."/>
        </authorList>
    </citation>
    <scope>NUCLEOTIDE SEQUENCE [LARGE SCALE GENOMIC DNA]</scope>
    <source>
        <strain evidence="4">DSM 8271 / FlGlyR</strain>
    </source>
</reference>
<reference evidence="4" key="2">
    <citation type="submission" date="2011-02" db="EMBL/GenBank/DDBJ databases">
        <title>The complete genome of Syntrophobotulus glycolicus DSM 8271.</title>
        <authorList>
            <person name="Lucas S."/>
            <person name="Copeland A."/>
            <person name="Lapidus A."/>
            <person name="Bruce D."/>
            <person name="Goodwin L."/>
            <person name="Pitluck S."/>
            <person name="Kyrpides N."/>
            <person name="Mavromatis K."/>
            <person name="Pagani I."/>
            <person name="Ivanova N."/>
            <person name="Mikhailova N."/>
            <person name="Chertkov O."/>
            <person name="Held B."/>
            <person name="Detter J.C."/>
            <person name="Tapia R."/>
            <person name="Han C."/>
            <person name="Land M."/>
            <person name="Hauser L."/>
            <person name="Markowitz V."/>
            <person name="Cheng J.-F."/>
            <person name="Hugenholtz P."/>
            <person name="Woyke T."/>
            <person name="Wu D."/>
            <person name="Spring S."/>
            <person name="Schroeder M."/>
            <person name="Brambilla E."/>
            <person name="Klenk H.-P."/>
            <person name="Eisen J.A."/>
        </authorList>
    </citation>
    <scope>NUCLEOTIDE SEQUENCE [LARGE SCALE GENOMIC DNA]</scope>
    <source>
        <strain evidence="4">DSM 8271 / FlGlyR</strain>
    </source>
</reference>
<feature type="transmembrane region" description="Helical" evidence="1">
    <location>
        <begin position="173"/>
        <end position="190"/>
    </location>
</feature>
<sequence length="400" mass="44845">MFALSPLNLAFALMISGMSFVNLVFSLGIEKEKSIWRIMSVVFAVPLLTGVVSLFQGEQFFIFQMHHLALLILFLFFPLGLYWKKSGQYGSTLRIVLSLALLSPFAVFCLQSISGYSWTLFLLAGFTGFLAVGNILIFAKIFHQKETTLSVGFSLLGAGQLFGLFLGAHFPEAEAVLIFAAFFLFMYTFWQKIYRPVLIRLEEAEKKLLDVDRTVKFEVQKRVIEIERHNEHLINLAQTDSLTGILNKQAITNIIRSLTEGEKKNGFTVLLFDIDDFKKINDTKGHLAGDMYLKLVAGIAKDNSRTIDHIGRYGGDEFIIVLPHTKLAEGLCTAERFRKKVEDSEAGITVSVGVAHFPEDGEIVRDLLVAADVGLYKSKERGKNIVSHFRSLNDQNGDNN</sequence>
<dbReference type="SMART" id="SM00267">
    <property type="entry name" value="GGDEF"/>
    <property type="match status" value="1"/>
</dbReference>
<dbReference type="NCBIfam" id="TIGR00254">
    <property type="entry name" value="GGDEF"/>
    <property type="match status" value="1"/>
</dbReference>
<dbReference type="GO" id="GO:0052621">
    <property type="term" value="F:diguanylate cyclase activity"/>
    <property type="evidence" value="ECO:0007669"/>
    <property type="project" value="TreeGrafter"/>
</dbReference>
<accession>F0T0G9</accession>
<keyword evidence="1" id="KW-1133">Transmembrane helix</keyword>
<feature type="transmembrane region" description="Helical" evidence="1">
    <location>
        <begin position="149"/>
        <end position="167"/>
    </location>
</feature>
<protein>
    <submittedName>
        <fullName evidence="3">Diguanylate cyclase</fullName>
    </submittedName>
</protein>
<evidence type="ECO:0000256" key="1">
    <source>
        <dbReference type="SAM" id="Phobius"/>
    </source>
</evidence>
<dbReference type="PANTHER" id="PTHR45138:SF9">
    <property type="entry name" value="DIGUANYLATE CYCLASE DGCM-RELATED"/>
    <property type="match status" value="1"/>
</dbReference>
<evidence type="ECO:0000313" key="4">
    <source>
        <dbReference type="Proteomes" id="UP000007488"/>
    </source>
</evidence>
<dbReference type="PROSITE" id="PS50887">
    <property type="entry name" value="GGDEF"/>
    <property type="match status" value="1"/>
</dbReference>
<dbReference type="InterPro" id="IPR043128">
    <property type="entry name" value="Rev_trsase/Diguanyl_cyclase"/>
</dbReference>
<feature type="transmembrane region" description="Helical" evidence="1">
    <location>
        <begin position="6"/>
        <end position="28"/>
    </location>
</feature>
<evidence type="ECO:0000313" key="3">
    <source>
        <dbReference type="EMBL" id="ADY57341.1"/>
    </source>
</evidence>
<dbReference type="Pfam" id="PF00990">
    <property type="entry name" value="GGDEF"/>
    <property type="match status" value="1"/>
</dbReference>
<dbReference type="eggNOG" id="COG3706">
    <property type="taxonomic scope" value="Bacteria"/>
</dbReference>
<dbReference type="STRING" id="645991.Sgly_3073"/>
<organism evidence="3 4">
    <name type="scientific">Syntrophobotulus glycolicus (strain DSM 8271 / FlGlyR)</name>
    <dbReference type="NCBI Taxonomy" id="645991"/>
    <lineage>
        <taxon>Bacteria</taxon>
        <taxon>Bacillati</taxon>
        <taxon>Bacillota</taxon>
        <taxon>Clostridia</taxon>
        <taxon>Eubacteriales</taxon>
        <taxon>Desulfitobacteriaceae</taxon>
        <taxon>Syntrophobotulus</taxon>
    </lineage>
</organism>
<dbReference type="HOGENOM" id="CLU_688727_0_0_9"/>
<dbReference type="CDD" id="cd01949">
    <property type="entry name" value="GGDEF"/>
    <property type="match status" value="1"/>
</dbReference>
<dbReference type="InterPro" id="IPR050469">
    <property type="entry name" value="Diguanylate_Cyclase"/>
</dbReference>
<gene>
    <name evidence="3" type="ordered locus">Sgly_3073</name>
</gene>
<feature type="transmembrane region" description="Helical" evidence="1">
    <location>
        <begin position="35"/>
        <end position="55"/>
    </location>
</feature>
<keyword evidence="4" id="KW-1185">Reference proteome</keyword>
<feature type="transmembrane region" description="Helical" evidence="1">
    <location>
        <begin position="120"/>
        <end position="142"/>
    </location>
</feature>